<proteinExistence type="predicted"/>
<dbReference type="EMBL" id="KQ965811">
    <property type="protein sequence ID" value="KXS10980.1"/>
    <property type="molecule type" value="Genomic_DNA"/>
</dbReference>
<gene>
    <name evidence="2" type="ORF">M427DRAFT_47631</name>
</gene>
<reference evidence="2 3" key="1">
    <citation type="journal article" date="2015" name="Genome Biol. Evol.">
        <title>Phylogenomic analyses indicate that early fungi evolved digesting cell walls of algal ancestors of land plants.</title>
        <authorList>
            <person name="Chang Y."/>
            <person name="Wang S."/>
            <person name="Sekimoto S."/>
            <person name="Aerts A.L."/>
            <person name="Choi C."/>
            <person name="Clum A."/>
            <person name="LaButti K.M."/>
            <person name="Lindquist E.A."/>
            <person name="Yee Ngan C."/>
            <person name="Ohm R.A."/>
            <person name="Salamov A.A."/>
            <person name="Grigoriev I.V."/>
            <person name="Spatafora J.W."/>
            <person name="Berbee M.L."/>
        </authorList>
    </citation>
    <scope>NUCLEOTIDE SEQUENCE [LARGE SCALE GENOMIC DNA]</scope>
    <source>
        <strain evidence="2 3">JEL478</strain>
    </source>
</reference>
<evidence type="ECO:0000313" key="2">
    <source>
        <dbReference type="EMBL" id="KXS10980.1"/>
    </source>
</evidence>
<feature type="compositionally biased region" description="Polar residues" evidence="1">
    <location>
        <begin position="89"/>
        <end position="101"/>
    </location>
</feature>
<evidence type="ECO:0000256" key="1">
    <source>
        <dbReference type="SAM" id="MobiDB-lite"/>
    </source>
</evidence>
<keyword evidence="3" id="KW-1185">Reference proteome</keyword>
<evidence type="ECO:0000313" key="3">
    <source>
        <dbReference type="Proteomes" id="UP000070544"/>
    </source>
</evidence>
<sequence length="121" mass="12341">MADANATQPAATLQPHLDHSNGSAGAPRQTKVNLSRPGVARNVAIGIAECVCSPAPPSLSPRAAADPSRPLPVRRCGSTPRSLGARSPETVQQGAPKVTQTAKKHQCDGLARSGHSNHGAS</sequence>
<name>A0A139A2G6_GONPJ</name>
<accession>A0A139A2G6</accession>
<feature type="region of interest" description="Disordered" evidence="1">
    <location>
        <begin position="1"/>
        <end position="36"/>
    </location>
</feature>
<organism evidence="2 3">
    <name type="scientific">Gonapodya prolifera (strain JEL478)</name>
    <name type="common">Monoblepharis prolifera</name>
    <dbReference type="NCBI Taxonomy" id="1344416"/>
    <lineage>
        <taxon>Eukaryota</taxon>
        <taxon>Fungi</taxon>
        <taxon>Fungi incertae sedis</taxon>
        <taxon>Chytridiomycota</taxon>
        <taxon>Chytridiomycota incertae sedis</taxon>
        <taxon>Monoblepharidomycetes</taxon>
        <taxon>Monoblepharidales</taxon>
        <taxon>Gonapodyaceae</taxon>
        <taxon>Gonapodya</taxon>
    </lineage>
</organism>
<dbReference type="AlphaFoldDB" id="A0A139A2G6"/>
<feature type="region of interest" description="Disordered" evidence="1">
    <location>
        <begin position="56"/>
        <end position="121"/>
    </location>
</feature>
<dbReference type="Proteomes" id="UP000070544">
    <property type="component" value="Unassembled WGS sequence"/>
</dbReference>
<protein>
    <submittedName>
        <fullName evidence="2">Uncharacterized protein</fullName>
    </submittedName>
</protein>
<feature type="compositionally biased region" description="Polar residues" evidence="1">
    <location>
        <begin position="1"/>
        <end position="11"/>
    </location>
</feature>